<organism evidence="2 3">
    <name type="scientific">Rhodoferax lithotrophicus</name>
    <dbReference type="NCBI Taxonomy" id="2798804"/>
    <lineage>
        <taxon>Bacteria</taxon>
        <taxon>Pseudomonadati</taxon>
        <taxon>Pseudomonadota</taxon>
        <taxon>Betaproteobacteria</taxon>
        <taxon>Burkholderiales</taxon>
        <taxon>Comamonadaceae</taxon>
        <taxon>Rhodoferax</taxon>
    </lineage>
</organism>
<gene>
    <name evidence="2" type="ORF">MIZ03_4110</name>
</gene>
<dbReference type="Gene3D" id="2.60.120.10">
    <property type="entry name" value="Jelly Rolls"/>
    <property type="match status" value="1"/>
</dbReference>
<dbReference type="InterPro" id="IPR014710">
    <property type="entry name" value="RmlC-like_jellyroll"/>
</dbReference>
<evidence type="ECO:0000259" key="1">
    <source>
        <dbReference type="Pfam" id="PF07883"/>
    </source>
</evidence>
<keyword evidence="3" id="KW-1185">Reference proteome</keyword>
<evidence type="ECO:0000313" key="3">
    <source>
        <dbReference type="Proteomes" id="UP000824366"/>
    </source>
</evidence>
<dbReference type="SUPFAM" id="SSF51182">
    <property type="entry name" value="RmlC-like cupins"/>
    <property type="match status" value="1"/>
</dbReference>
<dbReference type="CDD" id="cd06981">
    <property type="entry name" value="cupin_reut_a1446"/>
    <property type="match status" value="1"/>
</dbReference>
<dbReference type="Pfam" id="PF07883">
    <property type="entry name" value="Cupin_2"/>
    <property type="match status" value="1"/>
</dbReference>
<dbReference type="InterPro" id="IPR011051">
    <property type="entry name" value="RmlC_Cupin_sf"/>
</dbReference>
<dbReference type="InterPro" id="IPR013096">
    <property type="entry name" value="Cupin_2"/>
</dbReference>
<evidence type="ECO:0000313" key="2">
    <source>
        <dbReference type="EMBL" id="BCO29198.1"/>
    </source>
</evidence>
<dbReference type="EMBL" id="AP024238">
    <property type="protein sequence ID" value="BCO29198.1"/>
    <property type="molecule type" value="Genomic_DNA"/>
</dbReference>
<protein>
    <recommendedName>
        <fullName evidence="1">Cupin type-2 domain-containing protein</fullName>
    </recommendedName>
</protein>
<reference evidence="2 3" key="1">
    <citation type="journal article" date="2021" name="Microbiol. Spectr.">
        <title>A Single Bacterium Capable of Oxidation and Reduction of Iron at Circumneutral pH.</title>
        <authorList>
            <person name="Kato S."/>
            <person name="Ohkuma M."/>
        </authorList>
    </citation>
    <scope>NUCLEOTIDE SEQUENCE [LARGE SCALE GENOMIC DNA]</scope>
    <source>
        <strain evidence="2 3">MIZ03</strain>
    </source>
</reference>
<feature type="domain" description="Cupin type-2" evidence="1">
    <location>
        <begin position="44"/>
        <end position="103"/>
    </location>
</feature>
<sequence length="104" mass="12197">MVTANLFCNIPADLPEELVQTIVVADGLKIERIVSKGHQSKQDFWYDQEQNEWVFLARGEARLQFQDQTLHLKAGDYINIPAHQKHRVEWTNPDEETVWLAIFY</sequence>
<proteinExistence type="predicted"/>
<name>A0ABN6DGB9_9BURK</name>
<accession>A0ABN6DGB9</accession>
<dbReference type="Proteomes" id="UP000824366">
    <property type="component" value="Chromosome"/>
</dbReference>
<dbReference type="RefSeq" id="WP_223905072.1">
    <property type="nucleotide sequence ID" value="NZ_AP024238.1"/>
</dbReference>